<accession>A0A1X7AL27</accession>
<proteinExistence type="predicted"/>
<dbReference type="EMBL" id="FWPT01000005">
    <property type="protein sequence ID" value="SMA47924.1"/>
    <property type="molecule type" value="Genomic_DNA"/>
</dbReference>
<evidence type="ECO:0000313" key="2">
    <source>
        <dbReference type="EMBL" id="SMA47924.1"/>
    </source>
</evidence>
<dbReference type="Proteomes" id="UP000196573">
    <property type="component" value="Unassembled WGS sequence"/>
</dbReference>
<protein>
    <recommendedName>
        <fullName evidence="4">Heme oxygenase</fullName>
    </recommendedName>
</protein>
<evidence type="ECO:0008006" key="4">
    <source>
        <dbReference type="Google" id="ProtNLM"/>
    </source>
</evidence>
<organism evidence="2 3">
    <name type="scientific">Parendozoicomonas haliclonae</name>
    <dbReference type="NCBI Taxonomy" id="1960125"/>
    <lineage>
        <taxon>Bacteria</taxon>
        <taxon>Pseudomonadati</taxon>
        <taxon>Pseudomonadota</taxon>
        <taxon>Gammaproteobacteria</taxon>
        <taxon>Oceanospirillales</taxon>
        <taxon>Endozoicomonadaceae</taxon>
        <taxon>Parendozoicomonas</taxon>
    </lineage>
</organism>
<dbReference type="AlphaFoldDB" id="A0A1X7AL27"/>
<gene>
    <name evidence="2" type="ORF">EHSB41UT_02604</name>
</gene>
<sequence length="332" mass="38095">MQREGVQAIESLTILLQTLLVNLVIFIVDKHSRSQSMNFPNPNGAFAPFAFAFNLPHANNNNSDPEPPVESLGALSLSENSDAGTFRPVQDIDRRNWTVSVHDQPFESLPTFRQAIRRVEHLHPRIIDSPFINKMKHRAISNYEVMQFMMARKELYAIAEQEPLLDRLGGDYGIDQPILWRCLPRTCVASEDIQRLRQITPDCQLKPYLQEVITGYRRSFETIKGIPVLVMAHYFVLYGAQLVGGHPMKMLFSINESVKFVQSFNIFWERTGIDQPTALEHISLLVDRVVADHEAIYRVSIKERFFQEVEQTYKTYIGLFEGASDLNDNTSH</sequence>
<keyword evidence="1" id="KW-1133">Transmembrane helix</keyword>
<reference evidence="2 3" key="1">
    <citation type="submission" date="2017-03" db="EMBL/GenBank/DDBJ databases">
        <authorList>
            <person name="Afonso C.L."/>
            <person name="Miller P.J."/>
            <person name="Scott M.A."/>
            <person name="Spackman E."/>
            <person name="Goraichik I."/>
            <person name="Dimitrov K.M."/>
            <person name="Suarez D.L."/>
            <person name="Swayne D.E."/>
        </authorList>
    </citation>
    <scope>NUCLEOTIDE SEQUENCE [LARGE SCALE GENOMIC DNA]</scope>
    <source>
        <strain evidence="2">SB41UT1</strain>
    </source>
</reference>
<keyword evidence="1" id="KW-0812">Transmembrane</keyword>
<keyword evidence="3" id="KW-1185">Reference proteome</keyword>
<feature type="transmembrane region" description="Helical" evidence="1">
    <location>
        <begin position="6"/>
        <end position="28"/>
    </location>
</feature>
<name>A0A1X7AL27_9GAMM</name>
<keyword evidence="1" id="KW-0472">Membrane</keyword>
<evidence type="ECO:0000313" key="3">
    <source>
        <dbReference type="Proteomes" id="UP000196573"/>
    </source>
</evidence>
<dbReference type="RefSeq" id="WP_087110525.1">
    <property type="nucleotide sequence ID" value="NZ_CBCSCN010000003.1"/>
</dbReference>
<evidence type="ECO:0000256" key="1">
    <source>
        <dbReference type="SAM" id="Phobius"/>
    </source>
</evidence>